<protein>
    <submittedName>
        <fullName evidence="2">Secreted protein</fullName>
    </submittedName>
</protein>
<dbReference type="Proteomes" id="UP000887565">
    <property type="component" value="Unplaced"/>
</dbReference>
<sequence length="146" mass="14924">HWRLVGDLAAATGCCWAITTSVWAPVLIVEGSAATTAVGCALRFTCSTVRQTVSTASDDSSPSNRILSTGVAQIVQSAIYSSARRATSGPNICSAAGAESIMSAAASATTLNGSLSSTHRRCRYFVAKSIDQTACIASVTDEASNS</sequence>
<reference evidence="2" key="1">
    <citation type="submission" date="2022-11" db="UniProtKB">
        <authorList>
            <consortium name="WormBaseParasite"/>
        </authorList>
    </citation>
    <scope>IDENTIFICATION</scope>
</reference>
<name>A0A915KL85_ROMCU</name>
<proteinExistence type="predicted"/>
<keyword evidence="1" id="KW-1185">Reference proteome</keyword>
<dbReference type="AlphaFoldDB" id="A0A915KL85"/>
<evidence type="ECO:0000313" key="1">
    <source>
        <dbReference type="Proteomes" id="UP000887565"/>
    </source>
</evidence>
<accession>A0A915KL85</accession>
<evidence type="ECO:0000313" key="2">
    <source>
        <dbReference type="WBParaSite" id="nRc.2.0.1.t39531-RA"/>
    </source>
</evidence>
<dbReference type="WBParaSite" id="nRc.2.0.1.t39531-RA">
    <property type="protein sequence ID" value="nRc.2.0.1.t39531-RA"/>
    <property type="gene ID" value="nRc.2.0.1.g39531"/>
</dbReference>
<organism evidence="1 2">
    <name type="scientific">Romanomermis culicivorax</name>
    <name type="common">Nematode worm</name>
    <dbReference type="NCBI Taxonomy" id="13658"/>
    <lineage>
        <taxon>Eukaryota</taxon>
        <taxon>Metazoa</taxon>
        <taxon>Ecdysozoa</taxon>
        <taxon>Nematoda</taxon>
        <taxon>Enoplea</taxon>
        <taxon>Dorylaimia</taxon>
        <taxon>Mermithida</taxon>
        <taxon>Mermithoidea</taxon>
        <taxon>Mermithidae</taxon>
        <taxon>Romanomermis</taxon>
    </lineage>
</organism>